<gene>
    <name evidence="2" type="ORF">ABUW04_04885</name>
</gene>
<sequence length="78" mass="8403">MEFWFVATVADGEWTLQLLAERGDVLLELPFAGRADCEQAIATIREAPVRYVRATTPAVSGSARSELPTDPPPDTGAT</sequence>
<dbReference type="EMBL" id="JBEUKS010000001">
    <property type="protein sequence ID" value="MFC1437586.1"/>
    <property type="molecule type" value="Genomic_DNA"/>
</dbReference>
<comment type="caution">
    <text evidence="2">The sequence shown here is derived from an EMBL/GenBank/DDBJ whole genome shotgun (WGS) entry which is preliminary data.</text>
</comment>
<dbReference type="Proteomes" id="UP001592581">
    <property type="component" value="Unassembled WGS sequence"/>
</dbReference>
<protein>
    <recommendedName>
        <fullName evidence="4">DUF1508 domain-containing protein</fullName>
    </recommendedName>
</protein>
<evidence type="ECO:0000256" key="1">
    <source>
        <dbReference type="SAM" id="MobiDB-lite"/>
    </source>
</evidence>
<keyword evidence="3" id="KW-1185">Reference proteome</keyword>
<organism evidence="2 3">
    <name type="scientific">Streptacidiphilus jeojiensis</name>
    <dbReference type="NCBI Taxonomy" id="3229225"/>
    <lineage>
        <taxon>Bacteria</taxon>
        <taxon>Bacillati</taxon>
        <taxon>Actinomycetota</taxon>
        <taxon>Actinomycetes</taxon>
        <taxon>Kitasatosporales</taxon>
        <taxon>Streptomycetaceae</taxon>
        <taxon>Streptacidiphilus</taxon>
    </lineage>
</organism>
<dbReference type="RefSeq" id="WP_380563035.1">
    <property type="nucleotide sequence ID" value="NZ_JBEUKS010000001.1"/>
</dbReference>
<evidence type="ECO:0000313" key="3">
    <source>
        <dbReference type="Proteomes" id="UP001592581"/>
    </source>
</evidence>
<feature type="region of interest" description="Disordered" evidence="1">
    <location>
        <begin position="56"/>
        <end position="78"/>
    </location>
</feature>
<reference evidence="2 3" key="1">
    <citation type="submission" date="2024-06" db="EMBL/GenBank/DDBJ databases">
        <authorList>
            <person name="Lee S.D."/>
        </authorList>
    </citation>
    <scope>NUCLEOTIDE SEQUENCE [LARGE SCALE GENOMIC DNA]</scope>
    <source>
        <strain evidence="2 3">N1-10</strain>
    </source>
</reference>
<evidence type="ECO:0000313" key="2">
    <source>
        <dbReference type="EMBL" id="MFC1437586.1"/>
    </source>
</evidence>
<name>A0ABV6XH55_9ACTN</name>
<evidence type="ECO:0008006" key="4">
    <source>
        <dbReference type="Google" id="ProtNLM"/>
    </source>
</evidence>
<accession>A0ABV6XH55</accession>
<feature type="compositionally biased region" description="Pro residues" evidence="1">
    <location>
        <begin position="69"/>
        <end position="78"/>
    </location>
</feature>
<proteinExistence type="predicted"/>